<evidence type="ECO:0000313" key="6">
    <source>
        <dbReference type="EMBL" id="CAK7323447.1"/>
    </source>
</evidence>
<keyword evidence="1" id="KW-0646">Protease inhibitor</keyword>
<dbReference type="CDD" id="cd00042">
    <property type="entry name" value="CY"/>
    <property type="match status" value="1"/>
</dbReference>
<feature type="domain" description="Cystatin" evidence="4">
    <location>
        <begin position="30"/>
        <end position="109"/>
    </location>
</feature>
<sequence length="113" mass="12584">MKGQTLALSLSLLFIAITVVAIDADSWAPIKDLKDKHVLEIAEFAVSEHNKLVKSDAVLERIIKGESQVEDGTDYRLGLAVKERRADEKYQTVVNENSENLEKTVESFVPINS</sequence>
<evidence type="ECO:0000313" key="5">
    <source>
        <dbReference type="EMBL" id="CAK7323263.1"/>
    </source>
</evidence>
<evidence type="ECO:0000256" key="1">
    <source>
        <dbReference type="ARBA" id="ARBA00022690"/>
    </source>
</evidence>
<keyword evidence="3" id="KW-0732">Signal</keyword>
<evidence type="ECO:0000259" key="4">
    <source>
        <dbReference type="Pfam" id="PF16845"/>
    </source>
</evidence>
<feature type="chain" id="PRO_5044714067" description="Cystatin domain-containing protein" evidence="3">
    <location>
        <begin position="22"/>
        <end position="113"/>
    </location>
</feature>
<evidence type="ECO:0000313" key="7">
    <source>
        <dbReference type="Proteomes" id="UP001314170"/>
    </source>
</evidence>
<dbReference type="InterPro" id="IPR046350">
    <property type="entry name" value="Cystatin_sf"/>
</dbReference>
<dbReference type="EMBL" id="CAWUPB010000079">
    <property type="protein sequence ID" value="CAK7323263.1"/>
    <property type="molecule type" value="Genomic_DNA"/>
</dbReference>
<accession>A0AAV1QNV3</accession>
<evidence type="ECO:0000256" key="3">
    <source>
        <dbReference type="SAM" id="SignalP"/>
    </source>
</evidence>
<protein>
    <recommendedName>
        <fullName evidence="4">Cystatin domain-containing protein</fullName>
    </recommendedName>
</protein>
<dbReference type="AlphaFoldDB" id="A0AAV1QNV3"/>
<gene>
    <name evidence="6" type="ORF">DCAF_LOCUS1076</name>
    <name evidence="5" type="ORF">DCAF_LOCUS884</name>
</gene>
<name>A0AAV1QNV3_9ROSI</name>
<dbReference type="PANTHER" id="PTHR47364">
    <property type="entry name" value="CYSTEINE PROTEINASE INHIBITOR 5"/>
    <property type="match status" value="1"/>
</dbReference>
<evidence type="ECO:0000256" key="2">
    <source>
        <dbReference type="ARBA" id="ARBA00022704"/>
    </source>
</evidence>
<dbReference type="PANTHER" id="PTHR47364:SF2">
    <property type="entry name" value="CYSTEINE PROTEINASE INHIBITOR 5"/>
    <property type="match status" value="1"/>
</dbReference>
<comment type="caution">
    <text evidence="5">The sequence shown here is derived from an EMBL/GenBank/DDBJ whole genome shotgun (WGS) entry which is preliminary data.</text>
</comment>
<reference evidence="5 7" key="1">
    <citation type="submission" date="2024-01" db="EMBL/GenBank/DDBJ databases">
        <authorList>
            <person name="Waweru B."/>
        </authorList>
    </citation>
    <scope>NUCLEOTIDE SEQUENCE [LARGE SCALE GENOMIC DNA]</scope>
</reference>
<dbReference type="Gene3D" id="3.10.450.10">
    <property type="match status" value="1"/>
</dbReference>
<dbReference type="SUPFAM" id="SSF54403">
    <property type="entry name" value="Cystatin/monellin"/>
    <property type="match status" value="1"/>
</dbReference>
<dbReference type="Pfam" id="PF16845">
    <property type="entry name" value="SQAPI"/>
    <property type="match status" value="1"/>
</dbReference>
<dbReference type="Proteomes" id="UP001314170">
    <property type="component" value="Unassembled WGS sequence"/>
</dbReference>
<keyword evidence="7" id="KW-1185">Reference proteome</keyword>
<dbReference type="GO" id="GO:0004869">
    <property type="term" value="F:cysteine-type endopeptidase inhibitor activity"/>
    <property type="evidence" value="ECO:0007669"/>
    <property type="project" value="UniProtKB-KW"/>
</dbReference>
<dbReference type="EMBL" id="CAWUPB010000122">
    <property type="protein sequence ID" value="CAK7323447.1"/>
    <property type="molecule type" value="Genomic_DNA"/>
</dbReference>
<organism evidence="5 7">
    <name type="scientific">Dovyalis caffra</name>
    <dbReference type="NCBI Taxonomy" id="77055"/>
    <lineage>
        <taxon>Eukaryota</taxon>
        <taxon>Viridiplantae</taxon>
        <taxon>Streptophyta</taxon>
        <taxon>Embryophyta</taxon>
        <taxon>Tracheophyta</taxon>
        <taxon>Spermatophyta</taxon>
        <taxon>Magnoliopsida</taxon>
        <taxon>eudicotyledons</taxon>
        <taxon>Gunneridae</taxon>
        <taxon>Pentapetalae</taxon>
        <taxon>rosids</taxon>
        <taxon>fabids</taxon>
        <taxon>Malpighiales</taxon>
        <taxon>Salicaceae</taxon>
        <taxon>Flacourtieae</taxon>
        <taxon>Dovyalis</taxon>
    </lineage>
</organism>
<keyword evidence="2" id="KW-0789">Thiol protease inhibitor</keyword>
<proteinExistence type="predicted"/>
<feature type="signal peptide" evidence="3">
    <location>
        <begin position="1"/>
        <end position="21"/>
    </location>
</feature>
<dbReference type="InterPro" id="IPR000010">
    <property type="entry name" value="Cystatin_dom"/>
</dbReference>